<dbReference type="WBParaSite" id="GPUH_0001269801-mRNA-1">
    <property type="protein sequence ID" value="GPUH_0001269801-mRNA-1"/>
    <property type="gene ID" value="GPUH_0001269801"/>
</dbReference>
<reference evidence="1" key="1">
    <citation type="submission" date="2016-06" db="UniProtKB">
        <authorList>
            <consortium name="WormBaseParasite"/>
        </authorList>
    </citation>
    <scope>IDENTIFICATION</scope>
</reference>
<accession>A0A183DVE3</accession>
<dbReference type="AlphaFoldDB" id="A0A183DVE3"/>
<sequence length="59" mass="6986">LPDIIDAETWSPMLWLSELSLHYRPTCKWICEEVASLLKAIWALLTWHIVLQELYLSDM</sequence>
<organism evidence="1">
    <name type="scientific">Gongylonema pulchrum</name>
    <dbReference type="NCBI Taxonomy" id="637853"/>
    <lineage>
        <taxon>Eukaryota</taxon>
        <taxon>Metazoa</taxon>
        <taxon>Ecdysozoa</taxon>
        <taxon>Nematoda</taxon>
        <taxon>Chromadorea</taxon>
        <taxon>Rhabditida</taxon>
        <taxon>Spirurina</taxon>
        <taxon>Spiruromorpha</taxon>
        <taxon>Spiruroidea</taxon>
        <taxon>Gongylonematidae</taxon>
        <taxon>Gongylonema</taxon>
    </lineage>
</organism>
<evidence type="ECO:0000313" key="1">
    <source>
        <dbReference type="WBParaSite" id="GPUH_0001269801-mRNA-1"/>
    </source>
</evidence>
<proteinExistence type="predicted"/>
<name>A0A183DVE3_9BILA</name>
<protein>
    <submittedName>
        <fullName evidence="1">Ovule protein</fullName>
    </submittedName>
</protein>